<protein>
    <submittedName>
        <fullName evidence="1">Uncharacterized protein</fullName>
    </submittedName>
</protein>
<evidence type="ECO:0000313" key="2">
    <source>
        <dbReference type="Proteomes" id="UP001203297"/>
    </source>
</evidence>
<gene>
    <name evidence="1" type="ORF">B0F90DRAFT_1632959</name>
</gene>
<dbReference type="AlphaFoldDB" id="A0AAD4M1E1"/>
<keyword evidence="2" id="KW-1185">Reference proteome</keyword>
<evidence type="ECO:0000313" key="1">
    <source>
        <dbReference type="EMBL" id="KAI0298183.1"/>
    </source>
</evidence>
<proteinExistence type="predicted"/>
<dbReference type="EMBL" id="WTXG01000030">
    <property type="protein sequence ID" value="KAI0298183.1"/>
    <property type="molecule type" value="Genomic_DNA"/>
</dbReference>
<feature type="non-terminal residue" evidence="1">
    <location>
        <position position="79"/>
    </location>
</feature>
<sequence length="79" mass="9063">SEVTLWSRCGHFQHHKFVAIVDCNSSSCELSTYHPKGCYNRICERYRRAKYGPDIQTIIDTVDDDCHTCRVAAVPSSQR</sequence>
<comment type="caution">
    <text evidence="1">The sequence shown here is derived from an EMBL/GenBank/DDBJ whole genome shotgun (WGS) entry which is preliminary data.</text>
</comment>
<reference evidence="1" key="1">
    <citation type="journal article" date="2022" name="New Phytol.">
        <title>Evolutionary transition to the ectomycorrhizal habit in the genomes of a hyperdiverse lineage of mushroom-forming fungi.</title>
        <authorList>
            <person name="Looney B."/>
            <person name="Miyauchi S."/>
            <person name="Morin E."/>
            <person name="Drula E."/>
            <person name="Courty P.E."/>
            <person name="Kohler A."/>
            <person name="Kuo A."/>
            <person name="LaButti K."/>
            <person name="Pangilinan J."/>
            <person name="Lipzen A."/>
            <person name="Riley R."/>
            <person name="Andreopoulos W."/>
            <person name="He G."/>
            <person name="Johnson J."/>
            <person name="Nolan M."/>
            <person name="Tritt A."/>
            <person name="Barry K.W."/>
            <person name="Grigoriev I.V."/>
            <person name="Nagy L.G."/>
            <person name="Hibbett D."/>
            <person name="Henrissat B."/>
            <person name="Matheny P.B."/>
            <person name="Labbe J."/>
            <person name="Martin F.M."/>
        </authorList>
    </citation>
    <scope>NUCLEOTIDE SEQUENCE</scope>
    <source>
        <strain evidence="1">BPL690</strain>
    </source>
</reference>
<dbReference type="Proteomes" id="UP001203297">
    <property type="component" value="Unassembled WGS sequence"/>
</dbReference>
<organism evidence="1 2">
    <name type="scientific">Multifurca ochricompacta</name>
    <dbReference type="NCBI Taxonomy" id="376703"/>
    <lineage>
        <taxon>Eukaryota</taxon>
        <taxon>Fungi</taxon>
        <taxon>Dikarya</taxon>
        <taxon>Basidiomycota</taxon>
        <taxon>Agaricomycotina</taxon>
        <taxon>Agaricomycetes</taxon>
        <taxon>Russulales</taxon>
        <taxon>Russulaceae</taxon>
        <taxon>Multifurca</taxon>
    </lineage>
</organism>
<name>A0AAD4M1E1_9AGAM</name>
<accession>A0AAD4M1E1</accession>